<protein>
    <recommendedName>
        <fullName evidence="15">CAAX prenyl protease</fullName>
        <ecNumber evidence="15">3.4.24.84</ecNumber>
    </recommendedName>
</protein>
<evidence type="ECO:0000259" key="16">
    <source>
        <dbReference type="Pfam" id="PF01435"/>
    </source>
</evidence>
<dbReference type="InterPro" id="IPR001915">
    <property type="entry name" value="Peptidase_M48"/>
</dbReference>
<comment type="caution">
    <text evidence="18">The sequence shown here is derived from an EMBL/GenBank/DDBJ whole genome shotgun (WGS) entry which is preliminary data.</text>
</comment>
<feature type="transmembrane region" description="Helical" evidence="15">
    <location>
        <begin position="152"/>
        <end position="171"/>
    </location>
</feature>
<evidence type="ECO:0000256" key="4">
    <source>
        <dbReference type="ARBA" id="ARBA00022723"/>
    </source>
</evidence>
<dbReference type="InterPro" id="IPR027057">
    <property type="entry name" value="CAXX_Prtase_1"/>
</dbReference>
<name>A0A1Y2DW22_9BASI</name>
<keyword evidence="3 15" id="KW-0812">Transmembrane</keyword>
<comment type="similarity">
    <text evidence="12 15">Belongs to the peptidase M48A family.</text>
</comment>
<keyword evidence="19" id="KW-1185">Reference proteome</keyword>
<feature type="active site" evidence="13">
    <location>
        <position position="337"/>
    </location>
</feature>
<sequence>MAALLQDLQQRLQDPTIDYQTILLCIALGVGAFESYIGHRQKPFLSPLLHPTLPSTLKPFLPSPDSEQTYRKSQAYSKDKLAYASFIGRIDLLESFLLLSSITAPVFVALGLGSAVQSAFPWFGAGGEKGNWTLLKGFWDLAGGFPGATTELRQSLAFVALMTLLGTVLSLPKEYYKNFVLEEKHGFNKTTRATFIADQIKGLVLSLALEIPIIAGILKIIDWVGAAGMLRIVAWIMAFILAFQLIMIPAYPYLIAPLFNTFTPLPEDSPVFPLVKSLAQKLNFPLGRIWVMDGSKRSSHSNAFFFGLPGMTKHIVIYDTLLEKSTPEEVEAILAHELGHYAYAHVLVLLLTSLLQTAFSLSTFTLFLSNASLLASFGFSPSRLSSGGPTIISLLLAASLFSPMSSVLQFLTNGVTRKLEYQADEFAVKLGESYAKNLKGALASIHEKNLALTGTDWIYSAYHNNHPTLIERLDALDGALADGKGKEGKKDL</sequence>
<dbReference type="OrthoDB" id="360839at2759"/>
<evidence type="ECO:0000256" key="8">
    <source>
        <dbReference type="ARBA" id="ARBA00022989"/>
    </source>
</evidence>
<evidence type="ECO:0000256" key="9">
    <source>
        <dbReference type="ARBA" id="ARBA00023049"/>
    </source>
</evidence>
<evidence type="ECO:0000256" key="14">
    <source>
        <dbReference type="PIRSR" id="PIRSR627057-2"/>
    </source>
</evidence>
<dbReference type="GO" id="GO:0046872">
    <property type="term" value="F:metal ion binding"/>
    <property type="evidence" value="ECO:0007669"/>
    <property type="project" value="UniProtKB-UniRule"/>
</dbReference>
<dbReference type="AlphaFoldDB" id="A0A1Y2DW22"/>
<dbReference type="GO" id="GO:0005789">
    <property type="term" value="C:endoplasmic reticulum membrane"/>
    <property type="evidence" value="ECO:0007669"/>
    <property type="project" value="UniProtKB-SubCell"/>
</dbReference>
<feature type="transmembrane region" description="Helical" evidence="15">
    <location>
        <begin position="233"/>
        <end position="254"/>
    </location>
</feature>
<comment type="function">
    <text evidence="15">Proteolytically removes the C-terminal three residues of farnesylated proteins.</text>
</comment>
<dbReference type="Gene3D" id="3.30.2010.10">
    <property type="entry name" value="Metalloproteases ('zincins'), catalytic domain"/>
    <property type="match status" value="1"/>
</dbReference>
<dbReference type="InParanoid" id="A0A1Y2DW22"/>
<evidence type="ECO:0000256" key="7">
    <source>
        <dbReference type="ARBA" id="ARBA00022833"/>
    </source>
</evidence>
<dbReference type="InterPro" id="IPR032456">
    <property type="entry name" value="Peptidase_M48_N"/>
</dbReference>
<dbReference type="GO" id="GO:0004222">
    <property type="term" value="F:metalloendopeptidase activity"/>
    <property type="evidence" value="ECO:0007669"/>
    <property type="project" value="UniProtKB-UniRule"/>
</dbReference>
<dbReference type="Pfam" id="PF01435">
    <property type="entry name" value="Peptidase_M48"/>
    <property type="match status" value="1"/>
</dbReference>
<evidence type="ECO:0000256" key="3">
    <source>
        <dbReference type="ARBA" id="ARBA00022692"/>
    </source>
</evidence>
<dbReference type="STRING" id="106004.A0A1Y2DW22"/>
<dbReference type="Pfam" id="PF16491">
    <property type="entry name" value="Peptidase_M48_N"/>
    <property type="match status" value="1"/>
</dbReference>
<dbReference type="GO" id="GO:0071586">
    <property type="term" value="P:CAAX-box protein processing"/>
    <property type="evidence" value="ECO:0007669"/>
    <property type="project" value="UniProtKB-UniRule"/>
</dbReference>
<evidence type="ECO:0000256" key="1">
    <source>
        <dbReference type="ARBA" id="ARBA00004477"/>
    </source>
</evidence>
<accession>A0A1Y2DW22</accession>
<evidence type="ECO:0000256" key="13">
    <source>
        <dbReference type="PIRSR" id="PIRSR627057-1"/>
    </source>
</evidence>
<feature type="active site" description="Proton donor" evidence="13">
    <location>
        <position position="424"/>
    </location>
</feature>
<feature type="domain" description="Peptidase M48" evidence="16">
    <location>
        <begin position="274"/>
        <end position="478"/>
    </location>
</feature>
<dbReference type="FunCoup" id="A0A1Y2DW22">
    <property type="interactions" value="592"/>
</dbReference>
<evidence type="ECO:0000256" key="15">
    <source>
        <dbReference type="RuleBase" id="RU366005"/>
    </source>
</evidence>
<evidence type="ECO:0000256" key="5">
    <source>
        <dbReference type="ARBA" id="ARBA00022801"/>
    </source>
</evidence>
<comment type="catalytic activity">
    <reaction evidence="11 15">
        <text>Hydrolyzes the peptide bond -P2-(S-farnesyl or geranylgeranyl)C-P1'-P2'-P3'-COOH where P1' and P2' are amino acids with aliphatic side chains and P3' is any C-terminal residue.</text>
        <dbReference type="EC" id="3.4.24.84"/>
    </reaction>
</comment>
<evidence type="ECO:0000256" key="6">
    <source>
        <dbReference type="ARBA" id="ARBA00022824"/>
    </source>
</evidence>
<evidence type="ECO:0000313" key="18">
    <source>
        <dbReference type="EMBL" id="ORY62835.1"/>
    </source>
</evidence>
<feature type="transmembrane region" description="Helical" evidence="15">
    <location>
        <begin position="388"/>
        <end position="411"/>
    </location>
</feature>
<feature type="transmembrane region" description="Helical" evidence="15">
    <location>
        <begin position="202"/>
        <end position="221"/>
    </location>
</feature>
<keyword evidence="8 15" id="KW-1133">Transmembrane helix</keyword>
<feature type="binding site" evidence="14">
    <location>
        <position position="340"/>
    </location>
    <ligand>
        <name>Zn(2+)</name>
        <dbReference type="ChEBI" id="CHEBI:29105"/>
        <note>catalytic</note>
    </ligand>
</feature>
<evidence type="ECO:0000259" key="17">
    <source>
        <dbReference type="Pfam" id="PF16491"/>
    </source>
</evidence>
<feature type="transmembrane region" description="Helical" evidence="15">
    <location>
        <begin position="96"/>
        <end position="116"/>
    </location>
</feature>
<keyword evidence="4 14" id="KW-0479">Metal-binding</keyword>
<proteinExistence type="inferred from homology"/>
<gene>
    <name evidence="18" type="ORF">BCR35DRAFT_308864</name>
</gene>
<organism evidence="18 19">
    <name type="scientific">Leucosporidium creatinivorum</name>
    <dbReference type="NCBI Taxonomy" id="106004"/>
    <lineage>
        <taxon>Eukaryota</taxon>
        <taxon>Fungi</taxon>
        <taxon>Dikarya</taxon>
        <taxon>Basidiomycota</taxon>
        <taxon>Pucciniomycotina</taxon>
        <taxon>Microbotryomycetes</taxon>
        <taxon>Leucosporidiales</taxon>
        <taxon>Leucosporidium</taxon>
    </lineage>
</organism>
<feature type="transmembrane region" description="Helical" evidence="15">
    <location>
        <begin position="346"/>
        <end position="368"/>
    </location>
</feature>
<dbReference type="CDD" id="cd07343">
    <property type="entry name" value="M48A_Zmpste24p_like"/>
    <property type="match status" value="1"/>
</dbReference>
<dbReference type="FunFam" id="3.30.2010.10:FF:000002">
    <property type="entry name" value="CAAX prenyl protease"/>
    <property type="match status" value="1"/>
</dbReference>
<comment type="subcellular location">
    <subcellularLocation>
        <location evidence="1 15">Endoplasmic reticulum membrane</location>
        <topology evidence="1 15">Multi-pass membrane protein</topology>
    </subcellularLocation>
</comment>
<evidence type="ECO:0000256" key="12">
    <source>
        <dbReference type="ARBA" id="ARBA00060927"/>
    </source>
</evidence>
<keyword evidence="10 15" id="KW-0472">Membrane</keyword>
<evidence type="ECO:0000313" key="19">
    <source>
        <dbReference type="Proteomes" id="UP000193467"/>
    </source>
</evidence>
<dbReference type="EMBL" id="MCGR01000069">
    <property type="protein sequence ID" value="ORY62835.1"/>
    <property type="molecule type" value="Genomic_DNA"/>
</dbReference>
<feature type="domain" description="CAAX prenyl protease 1 N-terminal" evidence="17">
    <location>
        <begin position="134"/>
        <end position="261"/>
    </location>
</feature>
<evidence type="ECO:0000256" key="2">
    <source>
        <dbReference type="ARBA" id="ARBA00022670"/>
    </source>
</evidence>
<keyword evidence="9 15" id="KW-0482">Metalloprotease</keyword>
<evidence type="ECO:0000256" key="11">
    <source>
        <dbReference type="ARBA" id="ARBA00044456"/>
    </source>
</evidence>
<feature type="binding site" evidence="14">
    <location>
        <position position="336"/>
    </location>
    <ligand>
        <name>Zn(2+)</name>
        <dbReference type="ChEBI" id="CHEBI:29105"/>
        <note>catalytic</note>
    </ligand>
</feature>
<feature type="binding site" evidence="14">
    <location>
        <position position="420"/>
    </location>
    <ligand>
        <name>Zn(2+)</name>
        <dbReference type="ChEBI" id="CHEBI:29105"/>
        <note>catalytic</note>
    </ligand>
</feature>
<reference evidence="18 19" key="1">
    <citation type="submission" date="2016-07" db="EMBL/GenBank/DDBJ databases">
        <title>Pervasive Adenine N6-methylation of Active Genes in Fungi.</title>
        <authorList>
            <consortium name="DOE Joint Genome Institute"/>
            <person name="Mondo S.J."/>
            <person name="Dannebaum R.O."/>
            <person name="Kuo R.C."/>
            <person name="Labutti K."/>
            <person name="Haridas S."/>
            <person name="Kuo A."/>
            <person name="Salamov A."/>
            <person name="Ahrendt S.R."/>
            <person name="Lipzen A."/>
            <person name="Sullivan W."/>
            <person name="Andreopoulos W.B."/>
            <person name="Clum A."/>
            <person name="Lindquist E."/>
            <person name="Daum C."/>
            <person name="Ramamoorthy G.K."/>
            <person name="Gryganskyi A."/>
            <person name="Culley D."/>
            <person name="Magnuson J.K."/>
            <person name="James T.Y."/>
            <person name="O'Malley M.A."/>
            <person name="Stajich J.E."/>
            <person name="Spatafora J.W."/>
            <person name="Visel A."/>
            <person name="Grigoriev I.V."/>
        </authorList>
    </citation>
    <scope>NUCLEOTIDE SEQUENCE [LARGE SCALE GENOMIC DNA]</scope>
    <source>
        <strain evidence="18 19">62-1032</strain>
    </source>
</reference>
<dbReference type="Proteomes" id="UP000193467">
    <property type="component" value="Unassembled WGS sequence"/>
</dbReference>
<keyword evidence="7 14" id="KW-0862">Zinc</keyword>
<keyword evidence="2 15" id="KW-0645">Protease</keyword>
<dbReference type="PANTHER" id="PTHR10120">
    <property type="entry name" value="CAAX PRENYL PROTEASE 1"/>
    <property type="match status" value="1"/>
</dbReference>
<keyword evidence="6 15" id="KW-0256">Endoplasmic reticulum</keyword>
<feature type="transmembrane region" description="Helical" evidence="15">
    <location>
        <begin position="20"/>
        <end position="37"/>
    </location>
</feature>
<evidence type="ECO:0000256" key="10">
    <source>
        <dbReference type="ARBA" id="ARBA00023136"/>
    </source>
</evidence>
<dbReference type="EC" id="3.4.24.84" evidence="15"/>
<comment type="cofactor">
    <cofactor evidence="14 15">
        <name>Zn(2+)</name>
        <dbReference type="ChEBI" id="CHEBI:29105"/>
    </cofactor>
    <text evidence="14 15">Binds 1 zinc ion per subunit.</text>
</comment>
<keyword evidence="5 15" id="KW-0378">Hydrolase</keyword>